<evidence type="ECO:0000256" key="1">
    <source>
        <dbReference type="SAM" id="MobiDB-lite"/>
    </source>
</evidence>
<gene>
    <name evidence="2" type="ORF">MBAV_005005</name>
</gene>
<dbReference type="AntiFam" id="ANF00095">
    <property type="entry name" value="Shadow ORF (opposite ABC transporters)"/>
</dbReference>
<evidence type="ECO:0000313" key="3">
    <source>
        <dbReference type="Proteomes" id="UP000033423"/>
    </source>
</evidence>
<keyword evidence="3" id="KW-1185">Reference proteome</keyword>
<evidence type="ECO:0000313" key="2">
    <source>
        <dbReference type="EMBL" id="KJU82810.1"/>
    </source>
</evidence>
<dbReference type="EMBL" id="LACI01002159">
    <property type="protein sequence ID" value="KJU82810.1"/>
    <property type="molecule type" value="Genomic_DNA"/>
</dbReference>
<dbReference type="Proteomes" id="UP000033423">
    <property type="component" value="Unassembled WGS sequence"/>
</dbReference>
<proteinExistence type="predicted"/>
<reference evidence="2 3" key="1">
    <citation type="submission" date="2015-02" db="EMBL/GenBank/DDBJ databases">
        <title>Single-cell genomics of uncultivated deep-branching MTB reveals a conserved set of magnetosome genes.</title>
        <authorList>
            <person name="Kolinko S."/>
            <person name="Richter M."/>
            <person name="Glockner F.O."/>
            <person name="Brachmann A."/>
            <person name="Schuler D."/>
        </authorList>
    </citation>
    <scope>NUCLEOTIDE SEQUENCE [LARGE SCALE GENOMIC DNA]</scope>
    <source>
        <strain evidence="2">TM-1</strain>
    </source>
</reference>
<comment type="caution">
    <text evidence="2">The sequence shown here is derived from an EMBL/GenBank/DDBJ whole genome shotgun (WGS) entry which is preliminary data.</text>
</comment>
<feature type="region of interest" description="Disordered" evidence="1">
    <location>
        <begin position="159"/>
        <end position="185"/>
    </location>
</feature>
<accession>A0A0F3GLM8</accession>
<dbReference type="AlphaFoldDB" id="A0A0F3GLM8"/>
<dbReference type="AntiFam" id="ANF00142">
    <property type="entry name" value="Shadow ORF (opposite yadG)"/>
</dbReference>
<organism evidence="2 3">
    <name type="scientific">Candidatus Magnetobacterium bavaricum</name>
    <dbReference type="NCBI Taxonomy" id="29290"/>
    <lineage>
        <taxon>Bacteria</taxon>
        <taxon>Pseudomonadati</taxon>
        <taxon>Nitrospirota</taxon>
        <taxon>Thermodesulfovibrionia</taxon>
        <taxon>Thermodesulfovibrionales</taxon>
        <taxon>Candidatus Magnetobacteriaceae</taxon>
        <taxon>Candidatus Magnetobacterium</taxon>
    </lineage>
</organism>
<sequence length="204" mass="21682">MCKVVGWAVAEQSLVEAHDVAHLLGDDPYVVGDKEDRDAKLTVEMFEKAIKALLRDDVNAHSRFIEDEHVRFSGKCAGDKDPLAFSTGERTDNALAVTVHFGDHHGPLDGVAVGLFESPKQAHSGRASAGRYFVDGGGEVVSLLGCSLGDVADPKPLIKGLPGLPKEPDLSAGRPEQPEDELQQRGLTAAIGAYDAEVVPPSHV</sequence>
<protein>
    <submittedName>
        <fullName evidence="2">Uncharacterized protein</fullName>
    </submittedName>
</protein>
<name>A0A0F3GLM8_9BACT</name>